<feature type="transmembrane region" description="Helical" evidence="1">
    <location>
        <begin position="21"/>
        <end position="38"/>
    </location>
</feature>
<evidence type="ECO:0000256" key="1">
    <source>
        <dbReference type="SAM" id="Phobius"/>
    </source>
</evidence>
<dbReference type="InterPro" id="IPR009883">
    <property type="entry name" value="YgfX"/>
</dbReference>
<evidence type="ECO:0000313" key="3">
    <source>
        <dbReference type="Proteomes" id="UP000183339"/>
    </source>
</evidence>
<keyword evidence="1" id="KW-1133">Transmembrane helix</keyword>
<dbReference type="RefSeq" id="WP_074709017.1">
    <property type="nucleotide sequence ID" value="NZ_FOHI01000009.1"/>
</dbReference>
<dbReference type="EMBL" id="FOHI01000009">
    <property type="protein sequence ID" value="SET58281.1"/>
    <property type="molecule type" value="Genomic_DNA"/>
</dbReference>
<protein>
    <submittedName>
        <fullName evidence="2">Toxin CptA</fullName>
    </submittedName>
</protein>
<dbReference type="OrthoDB" id="9182772at2"/>
<dbReference type="Proteomes" id="UP000183339">
    <property type="component" value="Unassembled WGS sequence"/>
</dbReference>
<dbReference type="Pfam" id="PF07254">
    <property type="entry name" value="Cpta_toxin"/>
    <property type="match status" value="1"/>
</dbReference>
<organism evidence="2 3">
    <name type="scientific">Nitrosospira multiformis</name>
    <dbReference type="NCBI Taxonomy" id="1231"/>
    <lineage>
        <taxon>Bacteria</taxon>
        <taxon>Pseudomonadati</taxon>
        <taxon>Pseudomonadota</taxon>
        <taxon>Betaproteobacteria</taxon>
        <taxon>Nitrosomonadales</taxon>
        <taxon>Nitrosomonadaceae</taxon>
        <taxon>Nitrosospira</taxon>
    </lineage>
</organism>
<sequence length="182" mass="20596">MQPVVQRPAPSLVVHLKPSRRLGIVLSFAHFVAIVLLWPLMLPLSAKLTGSALLIISLVFYLKRYALLRSPDSVSGLEVTDEMVFTLNTQDGRQIACALLGSSFVAPYLTVLDLRPLKIDKTDASPRQWSRYFSRSIVILPDGINPEEFRQLRVLLRWRWRSGGELSGLNSRCSVSRRRPRD</sequence>
<keyword evidence="1" id="KW-0472">Membrane</keyword>
<name>A0A1I0FJU1_9PROT</name>
<evidence type="ECO:0000313" key="2">
    <source>
        <dbReference type="EMBL" id="SET58281.1"/>
    </source>
</evidence>
<accession>A0A1I0FJU1</accession>
<reference evidence="2 3" key="1">
    <citation type="submission" date="2016-10" db="EMBL/GenBank/DDBJ databases">
        <authorList>
            <person name="de Groot N.N."/>
        </authorList>
    </citation>
    <scope>NUCLEOTIDE SEQUENCE [LARGE SCALE GENOMIC DNA]</scope>
    <source>
        <strain evidence="2 3">Nl7</strain>
    </source>
</reference>
<dbReference type="AlphaFoldDB" id="A0A1I0FJU1"/>
<gene>
    <name evidence="2" type="ORF">SAMN05216412_10940</name>
</gene>
<feature type="transmembrane region" description="Helical" evidence="1">
    <location>
        <begin position="44"/>
        <end position="62"/>
    </location>
</feature>
<proteinExistence type="predicted"/>
<keyword evidence="1" id="KW-0812">Transmembrane</keyword>